<sequence>MSARKPDALDWRPFPDQASPPVETEPKATRAEVDRALWYLSQVADRRADLSRRLANGDYGTEHAPPKDKAGRPVYTDFVKARFRGELDLPAVFCDHFGPRTTLGAAPRPDTLQAIVDRLKPHCDSEQHESLDRTLRRLNRRKASEHFDNLCTISGQPFAAGLIAAESARLSRWVQVLGFLALCLAVAAAIAIALMRTLL</sequence>
<accession>A0A0B3RYS3</accession>
<dbReference type="RefSeq" id="WP_043141093.1">
    <property type="nucleotide sequence ID" value="NZ_JSUQ01000008.1"/>
</dbReference>
<keyword evidence="2" id="KW-0472">Membrane</keyword>
<dbReference type="EMBL" id="JSUQ01000008">
    <property type="protein sequence ID" value="KHQ53247.1"/>
    <property type="molecule type" value="Genomic_DNA"/>
</dbReference>
<protein>
    <submittedName>
        <fullName evidence="3">Uncharacterized protein</fullName>
    </submittedName>
</protein>
<gene>
    <name evidence="3" type="ORF">OA50_02274</name>
</gene>
<keyword evidence="2" id="KW-0812">Transmembrane</keyword>
<dbReference type="Proteomes" id="UP000030960">
    <property type="component" value="Unassembled WGS sequence"/>
</dbReference>
<evidence type="ECO:0000313" key="3">
    <source>
        <dbReference type="EMBL" id="KHQ53247.1"/>
    </source>
</evidence>
<dbReference type="AlphaFoldDB" id="A0A0B3RYS3"/>
<feature type="compositionally biased region" description="Basic and acidic residues" evidence="1">
    <location>
        <begin position="1"/>
        <end position="10"/>
    </location>
</feature>
<evidence type="ECO:0000313" key="4">
    <source>
        <dbReference type="Proteomes" id="UP000030960"/>
    </source>
</evidence>
<comment type="caution">
    <text evidence="3">The sequence shown here is derived from an EMBL/GenBank/DDBJ whole genome shotgun (WGS) entry which is preliminary data.</text>
</comment>
<feature type="region of interest" description="Disordered" evidence="1">
    <location>
        <begin position="1"/>
        <end position="28"/>
    </location>
</feature>
<keyword evidence="4" id="KW-1185">Reference proteome</keyword>
<organism evidence="3 4">
    <name type="scientific">Mameliella alba</name>
    <dbReference type="NCBI Taxonomy" id="561184"/>
    <lineage>
        <taxon>Bacteria</taxon>
        <taxon>Pseudomonadati</taxon>
        <taxon>Pseudomonadota</taxon>
        <taxon>Alphaproteobacteria</taxon>
        <taxon>Rhodobacterales</taxon>
        <taxon>Roseobacteraceae</taxon>
        <taxon>Mameliella</taxon>
    </lineage>
</organism>
<feature type="transmembrane region" description="Helical" evidence="2">
    <location>
        <begin position="173"/>
        <end position="195"/>
    </location>
</feature>
<reference evidence="3 4" key="1">
    <citation type="submission" date="2014-10" db="EMBL/GenBank/DDBJ databases">
        <title>Genome sequence of Ponticoccus sp. strain UMTAT08 isolated from clonal culture of toxic dinoflagellate Alexandrium tamiyavanichii.</title>
        <authorList>
            <person name="Gan H.Y."/>
            <person name="Muhd D.-D."/>
            <person name="Mohd Noor M.E."/>
            <person name="Yeong Y.S."/>
            <person name="Usup G."/>
        </authorList>
    </citation>
    <scope>NUCLEOTIDE SEQUENCE [LARGE SCALE GENOMIC DNA]</scope>
    <source>
        <strain evidence="3 4">UMTAT08</strain>
    </source>
</reference>
<evidence type="ECO:0000256" key="2">
    <source>
        <dbReference type="SAM" id="Phobius"/>
    </source>
</evidence>
<name>A0A0B3RYS3_9RHOB</name>
<keyword evidence="2" id="KW-1133">Transmembrane helix</keyword>
<evidence type="ECO:0000256" key="1">
    <source>
        <dbReference type="SAM" id="MobiDB-lite"/>
    </source>
</evidence>
<proteinExistence type="predicted"/>